<sequence>MIGHASLIKAPGILHNALSHLVNPYGNERASAVATIKESVTAIEAFLNELAEVGYGYEIHNHSEKNPLVLMSRKLKEAEKTRESVKRKIQITCESLSGNKFQKGNFPTYQKLSLIVDVRNELTHPKASVITIGNNSLTPPKNEVKLLKKLRSYGFSSSEHAKHDWTSAVENRAFAKWAHLNVVEMMVYIFSLWPYPEAIDKYLELYGLDRYKKTSPTNT</sequence>
<keyword evidence="2" id="KW-1185">Reference proteome</keyword>
<name>A0A4R6GJX2_9BURK</name>
<dbReference type="Proteomes" id="UP000294737">
    <property type="component" value="Unassembled WGS sequence"/>
</dbReference>
<proteinExistence type="predicted"/>
<accession>A0A4R6GJX2</accession>
<protein>
    <submittedName>
        <fullName evidence="1">Uncharacterized protein</fullName>
    </submittedName>
</protein>
<comment type="caution">
    <text evidence="1">The sequence shown here is derived from an EMBL/GenBank/DDBJ whole genome shotgun (WGS) entry which is preliminary data.</text>
</comment>
<evidence type="ECO:0000313" key="1">
    <source>
        <dbReference type="EMBL" id="TDN94750.1"/>
    </source>
</evidence>
<dbReference type="AlphaFoldDB" id="A0A4R6GJX2"/>
<reference evidence="1 2" key="1">
    <citation type="submission" date="2019-03" db="EMBL/GenBank/DDBJ databases">
        <title>Genomic Encyclopedia of Type Strains, Phase IV (KMG-IV): sequencing the most valuable type-strain genomes for metagenomic binning, comparative biology and taxonomic classification.</title>
        <authorList>
            <person name="Goeker M."/>
        </authorList>
    </citation>
    <scope>NUCLEOTIDE SEQUENCE [LARGE SCALE GENOMIC DNA]</scope>
    <source>
        <strain evidence="1 2">DSM 18555</strain>
    </source>
</reference>
<dbReference type="EMBL" id="SNWF01000004">
    <property type="protein sequence ID" value="TDN94750.1"/>
    <property type="molecule type" value="Genomic_DNA"/>
</dbReference>
<organism evidence="1 2">
    <name type="scientific">Herminiimonas fonticola</name>
    <dbReference type="NCBI Taxonomy" id="303380"/>
    <lineage>
        <taxon>Bacteria</taxon>
        <taxon>Pseudomonadati</taxon>
        <taxon>Pseudomonadota</taxon>
        <taxon>Betaproteobacteria</taxon>
        <taxon>Burkholderiales</taxon>
        <taxon>Oxalobacteraceae</taxon>
        <taxon>Herminiimonas</taxon>
    </lineage>
</organism>
<gene>
    <name evidence="1" type="ORF">EV677_1305</name>
</gene>
<dbReference type="RefSeq" id="WP_112991445.1">
    <property type="nucleotide sequence ID" value="NZ_PTLZ01000001.1"/>
</dbReference>
<evidence type="ECO:0000313" key="2">
    <source>
        <dbReference type="Proteomes" id="UP000294737"/>
    </source>
</evidence>